<reference evidence="5 6" key="1">
    <citation type="submission" date="2019-11" db="EMBL/GenBank/DDBJ databases">
        <authorList>
            <person name="Holert J."/>
        </authorList>
    </citation>
    <scope>NUCLEOTIDE SEQUENCE [LARGE SCALE GENOMIC DNA]</scope>
    <source>
        <strain evidence="3">BC3_2A</strain>
        <strain evidence="2">SB11_1A</strain>
    </source>
</reference>
<dbReference type="EMBL" id="CACSIM010000005">
    <property type="protein sequence ID" value="CAA0115872.1"/>
    <property type="molecule type" value="Genomic_DNA"/>
</dbReference>
<dbReference type="AlphaFoldDB" id="A0A5S9QE58"/>
<dbReference type="OrthoDB" id="5740616at2"/>
<organism evidence="3 6">
    <name type="scientific">Zhongshania aliphaticivorans</name>
    <dbReference type="NCBI Taxonomy" id="1470434"/>
    <lineage>
        <taxon>Bacteria</taxon>
        <taxon>Pseudomonadati</taxon>
        <taxon>Pseudomonadota</taxon>
        <taxon>Gammaproteobacteria</taxon>
        <taxon>Cellvibrionales</taxon>
        <taxon>Spongiibacteraceae</taxon>
        <taxon>Zhongshania</taxon>
    </lineage>
</organism>
<dbReference type="InterPro" id="IPR012899">
    <property type="entry name" value="LTXXQ"/>
</dbReference>
<feature type="chain" id="PRO_5036150575" description="Zinc resistance-associated protein" evidence="1">
    <location>
        <begin position="25"/>
        <end position="143"/>
    </location>
</feature>
<evidence type="ECO:0000313" key="6">
    <source>
        <dbReference type="Proteomes" id="UP000439591"/>
    </source>
</evidence>
<protein>
    <recommendedName>
        <fullName evidence="7">Zinc resistance-associated protein</fullName>
    </recommendedName>
</protein>
<keyword evidence="5" id="KW-1185">Reference proteome</keyword>
<feature type="signal peptide" evidence="1">
    <location>
        <begin position="1"/>
        <end position="24"/>
    </location>
</feature>
<proteinExistence type="predicted"/>
<evidence type="ECO:0000313" key="2">
    <source>
        <dbReference type="EMBL" id="CAA0088061.1"/>
    </source>
</evidence>
<dbReference type="Pfam" id="PF07813">
    <property type="entry name" value="LTXXQ"/>
    <property type="match status" value="1"/>
</dbReference>
<dbReference type="Proteomes" id="UP000435877">
    <property type="component" value="Unassembled WGS sequence"/>
</dbReference>
<sequence length="143" mass="15578">MKKFSFIVLLSAVLGGFTASPVFADNAAFGGARLEVLTEKLKLTNNQQERIKGILANYSKEAVTIREGLVAVQDSIRRVNLARLADNDVSRLSREAGRLSAAHTAALLNTQRNFYALLDKDQKRAYNIIRSDALQAAANASAK</sequence>
<evidence type="ECO:0008006" key="7">
    <source>
        <dbReference type="Google" id="ProtNLM"/>
    </source>
</evidence>
<dbReference type="RefSeq" id="WP_159268078.1">
    <property type="nucleotide sequence ID" value="NZ_CACSIK010000001.1"/>
</dbReference>
<name>A0A5S9QE58_9GAMM</name>
<evidence type="ECO:0000313" key="5">
    <source>
        <dbReference type="Proteomes" id="UP000435877"/>
    </source>
</evidence>
<evidence type="ECO:0000256" key="1">
    <source>
        <dbReference type="SAM" id="SignalP"/>
    </source>
</evidence>
<accession>A0A5S9QE58</accession>
<dbReference type="EMBL" id="CACSIM010000007">
    <property type="protein sequence ID" value="CAA0120330.1"/>
    <property type="molecule type" value="Genomic_DNA"/>
</dbReference>
<dbReference type="Proteomes" id="UP000439591">
    <property type="component" value="Unassembled WGS sequence"/>
</dbReference>
<evidence type="ECO:0000313" key="4">
    <source>
        <dbReference type="EMBL" id="CAA0120330.1"/>
    </source>
</evidence>
<evidence type="ECO:0000313" key="3">
    <source>
        <dbReference type="EMBL" id="CAA0115872.1"/>
    </source>
</evidence>
<gene>
    <name evidence="2" type="ORF">IHBHHGIJ_01454</name>
    <name evidence="3" type="ORF">KFEGEMFD_03194</name>
    <name evidence="4" type="ORF">KFEGEMFD_03753</name>
</gene>
<dbReference type="GO" id="GO:0042597">
    <property type="term" value="C:periplasmic space"/>
    <property type="evidence" value="ECO:0007669"/>
    <property type="project" value="InterPro"/>
</dbReference>
<dbReference type="EMBL" id="CACSIK010000001">
    <property type="protein sequence ID" value="CAA0088061.1"/>
    <property type="molecule type" value="Genomic_DNA"/>
</dbReference>
<keyword evidence="1" id="KW-0732">Signal</keyword>
<dbReference type="Gene3D" id="1.20.120.1490">
    <property type="match status" value="1"/>
</dbReference>